<evidence type="ECO:0008006" key="4">
    <source>
        <dbReference type="Google" id="ProtNLM"/>
    </source>
</evidence>
<accession>A0ABS1HM18</accession>
<proteinExistence type="predicted"/>
<sequence length="140" mass="15819">MKKVLLLISIVFVCSSTIAQTAKEDYSKILNIELGKDFEGKTVTIDAEFFGFGMANMRKPNKFKVGYMPFRCKEIDGEPLKNGFGGETGDFFFIKKKNESTNVVKNLKKGDKVTLTGEVFINNNLGYKQANFIVYEITKF</sequence>
<keyword evidence="1" id="KW-0732">Signal</keyword>
<dbReference type="RefSeq" id="WP_200465955.1">
    <property type="nucleotide sequence ID" value="NZ_JAENRR010000040.1"/>
</dbReference>
<feature type="chain" id="PRO_5045047938" description="DUF5666 domain-containing protein" evidence="1">
    <location>
        <begin position="20"/>
        <end position="140"/>
    </location>
</feature>
<gene>
    <name evidence="2" type="ORF">JIV24_15385</name>
</gene>
<protein>
    <recommendedName>
        <fullName evidence="4">DUF5666 domain-containing protein</fullName>
    </recommendedName>
</protein>
<evidence type="ECO:0000313" key="2">
    <source>
        <dbReference type="EMBL" id="MBK3518729.1"/>
    </source>
</evidence>
<evidence type="ECO:0000256" key="1">
    <source>
        <dbReference type="SAM" id="SignalP"/>
    </source>
</evidence>
<reference evidence="2 3" key="1">
    <citation type="submission" date="2021-01" db="EMBL/GenBank/DDBJ databases">
        <title>Carboxyliciviraga sp.nov., isolated from coastal sediments.</title>
        <authorList>
            <person name="Lu D."/>
            <person name="Zhang T."/>
        </authorList>
    </citation>
    <scope>NUCLEOTIDE SEQUENCE [LARGE SCALE GENOMIC DNA]</scope>
    <source>
        <strain evidence="2 3">N1Y132</strain>
    </source>
</reference>
<organism evidence="2 3">
    <name type="scientific">Carboxylicivirga marina</name>
    <dbReference type="NCBI Taxonomy" id="2800988"/>
    <lineage>
        <taxon>Bacteria</taxon>
        <taxon>Pseudomonadati</taxon>
        <taxon>Bacteroidota</taxon>
        <taxon>Bacteroidia</taxon>
        <taxon>Marinilabiliales</taxon>
        <taxon>Marinilabiliaceae</taxon>
        <taxon>Carboxylicivirga</taxon>
    </lineage>
</organism>
<evidence type="ECO:0000313" key="3">
    <source>
        <dbReference type="Proteomes" id="UP000605676"/>
    </source>
</evidence>
<name>A0ABS1HM18_9BACT</name>
<feature type="signal peptide" evidence="1">
    <location>
        <begin position="1"/>
        <end position="19"/>
    </location>
</feature>
<dbReference type="EMBL" id="JAENRR010000040">
    <property type="protein sequence ID" value="MBK3518729.1"/>
    <property type="molecule type" value="Genomic_DNA"/>
</dbReference>
<comment type="caution">
    <text evidence="2">The sequence shown here is derived from an EMBL/GenBank/DDBJ whole genome shotgun (WGS) entry which is preliminary data.</text>
</comment>
<dbReference type="Proteomes" id="UP000605676">
    <property type="component" value="Unassembled WGS sequence"/>
</dbReference>
<keyword evidence="3" id="KW-1185">Reference proteome</keyword>